<dbReference type="SMART" id="SM00641">
    <property type="entry name" value="Glyco_25"/>
    <property type="match status" value="1"/>
</dbReference>
<gene>
    <name evidence="4" type="ORF">BGC07_14135</name>
</gene>
<dbReference type="PANTHER" id="PTHR34135:SF2">
    <property type="entry name" value="LYSOZYME"/>
    <property type="match status" value="1"/>
</dbReference>
<evidence type="ECO:0008006" key="6">
    <source>
        <dbReference type="Google" id="ProtNLM"/>
    </source>
</evidence>
<evidence type="ECO:0000256" key="3">
    <source>
        <dbReference type="ARBA" id="ARBA00023295"/>
    </source>
</evidence>
<accession>A0ABX3A4N4</accession>
<organism evidence="4 5">
    <name type="scientific">Piscirickettsia litoralis</name>
    <dbReference type="NCBI Taxonomy" id="1891921"/>
    <lineage>
        <taxon>Bacteria</taxon>
        <taxon>Pseudomonadati</taxon>
        <taxon>Pseudomonadota</taxon>
        <taxon>Gammaproteobacteria</taxon>
        <taxon>Thiotrichales</taxon>
        <taxon>Piscirickettsiaceae</taxon>
        <taxon>Piscirickettsia</taxon>
    </lineage>
</organism>
<dbReference type="PROSITE" id="PS51904">
    <property type="entry name" value="GLYCOSYL_HYDROL_F25_2"/>
    <property type="match status" value="1"/>
</dbReference>
<dbReference type="PANTHER" id="PTHR34135">
    <property type="entry name" value="LYSOZYME"/>
    <property type="match status" value="1"/>
</dbReference>
<dbReference type="SUPFAM" id="SSF51445">
    <property type="entry name" value="(Trans)glycosidases"/>
    <property type="match status" value="1"/>
</dbReference>
<evidence type="ECO:0000256" key="1">
    <source>
        <dbReference type="ARBA" id="ARBA00010646"/>
    </source>
</evidence>
<comment type="caution">
    <text evidence="4">The sequence shown here is derived from an EMBL/GenBank/DDBJ whole genome shotgun (WGS) entry which is preliminary data.</text>
</comment>
<dbReference type="Pfam" id="PF01183">
    <property type="entry name" value="Glyco_hydro_25"/>
    <property type="match status" value="1"/>
</dbReference>
<comment type="similarity">
    <text evidence="1">Belongs to the glycosyl hydrolase 25 family.</text>
</comment>
<evidence type="ECO:0000313" key="5">
    <source>
        <dbReference type="Proteomes" id="UP000094329"/>
    </source>
</evidence>
<evidence type="ECO:0000256" key="2">
    <source>
        <dbReference type="ARBA" id="ARBA00022801"/>
    </source>
</evidence>
<proteinExistence type="inferred from homology"/>
<dbReference type="InterPro" id="IPR018077">
    <property type="entry name" value="Glyco_hydro_fam25_subgr"/>
</dbReference>
<name>A0ABX3A4N4_9GAMM</name>
<dbReference type="Proteomes" id="UP000094329">
    <property type="component" value="Unassembled WGS sequence"/>
</dbReference>
<dbReference type="Gene3D" id="3.20.20.80">
    <property type="entry name" value="Glycosidases"/>
    <property type="match status" value="1"/>
</dbReference>
<reference evidence="4 5" key="1">
    <citation type="submission" date="2016-08" db="EMBL/GenBank/DDBJ databases">
        <title>Draft genome sequence of Candidatus Piscirickettsia litoralis, from seawater.</title>
        <authorList>
            <person name="Wan X."/>
            <person name="Lee A.J."/>
            <person name="Hou S."/>
            <person name="Donachie S.P."/>
        </authorList>
    </citation>
    <scope>NUCLEOTIDE SEQUENCE [LARGE SCALE GENOMIC DNA]</scope>
    <source>
        <strain evidence="4 5">Y2</strain>
    </source>
</reference>
<keyword evidence="2" id="KW-0378">Hydrolase</keyword>
<sequence>MHFFWLYLAVVSSTFASQEHKQLKKVQQLFPDNAYGVDVSKYQGKVNWPQLREQIDFVFVKATEGVNTTDTYFLYNWQQAKRHGITRGAYHFFHGHISGSAQAQHLINTVGKYHEEDLPLVVDVESARTTRFVSPKEYTKQLQAFIDHVKRKTGDEPIIYTNYYFWQSFLKKVHMFFQAMIFG</sequence>
<dbReference type="InterPro" id="IPR017853">
    <property type="entry name" value="GH"/>
</dbReference>
<keyword evidence="3" id="KW-0326">Glycosidase</keyword>
<evidence type="ECO:0000313" key="4">
    <source>
        <dbReference type="EMBL" id="ODN43827.1"/>
    </source>
</evidence>
<dbReference type="EMBL" id="MDTU01000001">
    <property type="protein sequence ID" value="ODN43827.1"/>
    <property type="molecule type" value="Genomic_DNA"/>
</dbReference>
<protein>
    <recommendedName>
        <fullName evidence="6">Lysozyme</fullName>
    </recommendedName>
</protein>
<keyword evidence="5" id="KW-1185">Reference proteome</keyword>
<dbReference type="InterPro" id="IPR002053">
    <property type="entry name" value="Glyco_hydro_25"/>
</dbReference>